<feature type="transmembrane region" description="Helical" evidence="8">
    <location>
        <begin position="126"/>
        <end position="144"/>
    </location>
</feature>
<evidence type="ECO:0000256" key="6">
    <source>
        <dbReference type="ARBA" id="ARBA00023136"/>
    </source>
</evidence>
<dbReference type="HOGENOM" id="CLU_001265_30_12_1"/>
<dbReference type="SUPFAM" id="SSF103473">
    <property type="entry name" value="MFS general substrate transporter"/>
    <property type="match status" value="1"/>
</dbReference>
<reference evidence="10 11" key="1">
    <citation type="submission" date="2015-01" db="EMBL/GenBank/DDBJ databases">
        <title>The Genome Sequence of Exophiala xenobiotica CBS118157.</title>
        <authorList>
            <consortium name="The Broad Institute Genomics Platform"/>
            <person name="Cuomo C."/>
            <person name="de Hoog S."/>
            <person name="Gorbushina A."/>
            <person name="Stielow B."/>
            <person name="Teixiera M."/>
            <person name="Abouelleil A."/>
            <person name="Chapman S.B."/>
            <person name="Priest M."/>
            <person name="Young S.K."/>
            <person name="Wortman J."/>
            <person name="Nusbaum C."/>
            <person name="Birren B."/>
        </authorList>
    </citation>
    <scope>NUCLEOTIDE SEQUENCE [LARGE SCALE GENOMIC DNA]</scope>
    <source>
        <strain evidence="10 11">CBS 118157</strain>
    </source>
</reference>
<evidence type="ECO:0000256" key="2">
    <source>
        <dbReference type="ARBA" id="ARBA00010992"/>
    </source>
</evidence>
<evidence type="ECO:0000256" key="7">
    <source>
        <dbReference type="SAM" id="MobiDB-lite"/>
    </source>
</evidence>
<feature type="transmembrane region" description="Helical" evidence="8">
    <location>
        <begin position="194"/>
        <end position="211"/>
    </location>
</feature>
<evidence type="ECO:0000256" key="4">
    <source>
        <dbReference type="ARBA" id="ARBA00022692"/>
    </source>
</evidence>
<keyword evidence="11" id="KW-1185">Reference proteome</keyword>
<dbReference type="GeneID" id="25330744"/>
<keyword evidence="4 8" id="KW-0812">Transmembrane</keyword>
<feature type="transmembrane region" description="Helical" evidence="8">
    <location>
        <begin position="296"/>
        <end position="315"/>
    </location>
</feature>
<feature type="region of interest" description="Disordered" evidence="7">
    <location>
        <begin position="496"/>
        <end position="518"/>
    </location>
</feature>
<evidence type="ECO:0000313" key="11">
    <source>
        <dbReference type="Proteomes" id="UP000054342"/>
    </source>
</evidence>
<keyword evidence="3" id="KW-0813">Transport</keyword>
<feature type="transmembrane region" description="Helical" evidence="8">
    <location>
        <begin position="322"/>
        <end position="341"/>
    </location>
</feature>
<feature type="transmembrane region" description="Helical" evidence="8">
    <location>
        <begin position="436"/>
        <end position="459"/>
    </location>
</feature>
<dbReference type="InterPro" id="IPR005829">
    <property type="entry name" value="Sugar_transporter_CS"/>
</dbReference>
<feature type="transmembrane region" description="Helical" evidence="8">
    <location>
        <begin position="150"/>
        <end position="173"/>
    </location>
</feature>
<evidence type="ECO:0000256" key="8">
    <source>
        <dbReference type="SAM" id="Phobius"/>
    </source>
</evidence>
<dbReference type="PANTHER" id="PTHR48022:SF8">
    <property type="entry name" value="MAJOR FACILITATOR SUPERFAMILY (MFS) PROFILE DOMAIN-CONTAINING PROTEIN-RELATED"/>
    <property type="match status" value="1"/>
</dbReference>
<dbReference type="PRINTS" id="PR00171">
    <property type="entry name" value="SUGRTRNSPORT"/>
</dbReference>
<feature type="transmembrane region" description="Helical" evidence="8">
    <location>
        <begin position="367"/>
        <end position="386"/>
    </location>
</feature>
<dbReference type="GO" id="GO:0016020">
    <property type="term" value="C:membrane"/>
    <property type="evidence" value="ECO:0007669"/>
    <property type="project" value="UniProtKB-SubCell"/>
</dbReference>
<gene>
    <name evidence="10" type="ORF">PV05_08836</name>
</gene>
<sequence length="518" mass="56450">MAGGKLMNVFKLSRADEPKEVLNWRLWLAVLTFGLCGAARGIDEGLVSGVFSFQDFQRRLHINELGQSAFANIKGNVTAMVNLGSIGGTLAWEGVGDTNPLHALILGIAIFMANGGHLGAVYAGRFIAGLGIGQTTVVAPVYLAEVAPPSVRGLCTCAFTGAVYLGIMLAYFANWACSIHMRDGLARWKEVPTTLHLMFATIILALSFLVYESPRYLIKSGQDERAQVILHKIRQSSPRDHPFVQREPAAIRLGLSEEQEATRGTGFFGLVKEMFLIPGNLYRVYIGLGGQLLSQWSGGPSITIYAVNLFAILGVTGSNESLFATAIFGVVKLVSAIIFNLDDLRCRLFDGSVEHRRQKPTPSEAQAATGAIVMIFLSGFGWAMGWNSMQYLLTAELFPLRIRAAATSLVMCAHFANSYGNSRAVPNMLLPVSDGGLSPMGTFWMFSAVTILGGIWVWVTIPETKGRSLESMDVLFTLPWYKIGLYGNKHAVSGETYAQPEKKREDDVAEQEVVEHKN</sequence>
<feature type="domain" description="Major facilitator superfamily (MFS) profile" evidence="9">
    <location>
        <begin position="1"/>
        <end position="465"/>
    </location>
</feature>
<evidence type="ECO:0000256" key="3">
    <source>
        <dbReference type="ARBA" id="ARBA00022448"/>
    </source>
</evidence>
<name>A0A0D2CT85_9EURO</name>
<dbReference type="Proteomes" id="UP000054342">
    <property type="component" value="Unassembled WGS sequence"/>
</dbReference>
<protein>
    <recommendedName>
        <fullName evidence="9">Major facilitator superfamily (MFS) profile domain-containing protein</fullName>
    </recommendedName>
</protein>
<dbReference type="GO" id="GO:0005351">
    <property type="term" value="F:carbohydrate:proton symporter activity"/>
    <property type="evidence" value="ECO:0007669"/>
    <property type="project" value="TreeGrafter"/>
</dbReference>
<keyword evidence="5 8" id="KW-1133">Transmembrane helix</keyword>
<comment type="subcellular location">
    <subcellularLocation>
        <location evidence="1">Membrane</location>
        <topology evidence="1">Multi-pass membrane protein</topology>
    </subcellularLocation>
</comment>
<dbReference type="EMBL" id="KN847321">
    <property type="protein sequence ID" value="KIW53247.1"/>
    <property type="molecule type" value="Genomic_DNA"/>
</dbReference>
<dbReference type="PANTHER" id="PTHR48022">
    <property type="entry name" value="PLASTIDIC GLUCOSE TRANSPORTER 4"/>
    <property type="match status" value="1"/>
</dbReference>
<dbReference type="OrthoDB" id="5296287at2759"/>
<accession>A0A0D2CT85</accession>
<keyword evidence="6 8" id="KW-0472">Membrane</keyword>
<dbReference type="InterPro" id="IPR036259">
    <property type="entry name" value="MFS_trans_sf"/>
</dbReference>
<dbReference type="AlphaFoldDB" id="A0A0D2CT85"/>
<dbReference type="RefSeq" id="XP_013313831.1">
    <property type="nucleotide sequence ID" value="XM_013458377.1"/>
</dbReference>
<dbReference type="Gene3D" id="1.20.1250.20">
    <property type="entry name" value="MFS general substrate transporter like domains"/>
    <property type="match status" value="2"/>
</dbReference>
<dbReference type="PROSITE" id="PS50850">
    <property type="entry name" value="MFS"/>
    <property type="match status" value="1"/>
</dbReference>
<proteinExistence type="inferred from homology"/>
<comment type="similarity">
    <text evidence="2">Belongs to the major facilitator superfamily. Sugar transporter (TC 2.A.1.1) family.</text>
</comment>
<dbReference type="InterPro" id="IPR020846">
    <property type="entry name" value="MFS_dom"/>
</dbReference>
<dbReference type="InterPro" id="IPR003663">
    <property type="entry name" value="Sugar/inositol_transpt"/>
</dbReference>
<evidence type="ECO:0000256" key="1">
    <source>
        <dbReference type="ARBA" id="ARBA00004141"/>
    </source>
</evidence>
<dbReference type="InterPro" id="IPR050360">
    <property type="entry name" value="MFS_Sugar_Transporters"/>
</dbReference>
<dbReference type="InterPro" id="IPR005828">
    <property type="entry name" value="MFS_sugar_transport-like"/>
</dbReference>
<dbReference type="PROSITE" id="PS00217">
    <property type="entry name" value="SUGAR_TRANSPORT_2"/>
    <property type="match status" value="1"/>
</dbReference>
<evidence type="ECO:0000313" key="10">
    <source>
        <dbReference type="EMBL" id="KIW53247.1"/>
    </source>
</evidence>
<evidence type="ECO:0000256" key="5">
    <source>
        <dbReference type="ARBA" id="ARBA00022989"/>
    </source>
</evidence>
<organism evidence="10 11">
    <name type="scientific">Exophiala xenobiotica</name>
    <dbReference type="NCBI Taxonomy" id="348802"/>
    <lineage>
        <taxon>Eukaryota</taxon>
        <taxon>Fungi</taxon>
        <taxon>Dikarya</taxon>
        <taxon>Ascomycota</taxon>
        <taxon>Pezizomycotina</taxon>
        <taxon>Eurotiomycetes</taxon>
        <taxon>Chaetothyriomycetidae</taxon>
        <taxon>Chaetothyriales</taxon>
        <taxon>Herpotrichiellaceae</taxon>
        <taxon>Exophiala</taxon>
    </lineage>
</organism>
<evidence type="ECO:0000259" key="9">
    <source>
        <dbReference type="PROSITE" id="PS50850"/>
    </source>
</evidence>
<dbReference type="Pfam" id="PF00083">
    <property type="entry name" value="Sugar_tr"/>
    <property type="match status" value="2"/>
</dbReference>